<evidence type="ECO:0000313" key="12">
    <source>
        <dbReference type="EMBL" id="KZM98670.1"/>
    </source>
</evidence>
<dbReference type="PANTHER" id="PTHR10869">
    <property type="entry name" value="PROLYL 4-HYDROXYLASE ALPHA SUBUNIT"/>
    <property type="match status" value="1"/>
</dbReference>
<evidence type="ECO:0000256" key="7">
    <source>
        <dbReference type="ARBA" id="ARBA00023002"/>
    </source>
</evidence>
<dbReference type="SUPFAM" id="SSF56219">
    <property type="entry name" value="DNase I-like"/>
    <property type="match status" value="1"/>
</dbReference>
<dbReference type="Pfam" id="PF22669">
    <property type="entry name" value="Exo_endo_phos2"/>
    <property type="match status" value="1"/>
</dbReference>
<keyword evidence="4" id="KW-0479">Metal-binding</keyword>
<evidence type="ECO:0000256" key="6">
    <source>
        <dbReference type="ARBA" id="ARBA00022968"/>
    </source>
</evidence>
<dbReference type="Pfam" id="PF13640">
    <property type="entry name" value="2OG-FeII_Oxy_3"/>
    <property type="match status" value="1"/>
</dbReference>
<keyword evidence="8" id="KW-0408">Iron</keyword>
<dbReference type="GO" id="GO:0005789">
    <property type="term" value="C:endoplasmic reticulum membrane"/>
    <property type="evidence" value="ECO:0007669"/>
    <property type="project" value="UniProtKB-SubCell"/>
</dbReference>
<dbReference type="InterPro" id="IPR000300">
    <property type="entry name" value="IPPc"/>
</dbReference>
<evidence type="ECO:0000256" key="3">
    <source>
        <dbReference type="ARBA" id="ARBA00010768"/>
    </source>
</evidence>
<evidence type="ECO:0000256" key="2">
    <source>
        <dbReference type="ARBA" id="ARBA00004648"/>
    </source>
</evidence>
<keyword evidence="7" id="KW-0560">Oxidoreductase</keyword>
<evidence type="ECO:0000256" key="4">
    <source>
        <dbReference type="ARBA" id="ARBA00022723"/>
    </source>
</evidence>
<keyword evidence="6" id="KW-0735">Signal-anchor</keyword>
<dbReference type="GO" id="GO:0016791">
    <property type="term" value="F:phosphatase activity"/>
    <property type="evidence" value="ECO:0007669"/>
    <property type="project" value="InterPro"/>
</dbReference>
<feature type="domain" description="Prolyl 4-hydroxylase alpha subunit" evidence="11">
    <location>
        <begin position="60"/>
        <end position="253"/>
    </location>
</feature>
<evidence type="ECO:0000256" key="10">
    <source>
        <dbReference type="SAM" id="Phobius"/>
    </source>
</evidence>
<evidence type="ECO:0000256" key="9">
    <source>
        <dbReference type="ARBA" id="ARBA00049169"/>
    </source>
</evidence>
<comment type="cofactor">
    <cofactor evidence="1">
        <name>L-ascorbate</name>
        <dbReference type="ChEBI" id="CHEBI:38290"/>
    </cofactor>
</comment>
<dbReference type="GO" id="GO:0046856">
    <property type="term" value="P:phosphatidylinositol dephosphorylation"/>
    <property type="evidence" value="ECO:0007669"/>
    <property type="project" value="InterPro"/>
</dbReference>
<keyword evidence="10" id="KW-0812">Transmembrane</keyword>
<dbReference type="EMBL" id="LNRQ01000004">
    <property type="protein sequence ID" value="KZM98670.1"/>
    <property type="molecule type" value="Genomic_DNA"/>
</dbReference>
<evidence type="ECO:0000256" key="5">
    <source>
        <dbReference type="ARBA" id="ARBA00022964"/>
    </source>
</evidence>
<proteinExistence type="inferred from homology"/>
<dbReference type="SMART" id="SM00702">
    <property type="entry name" value="P4Hc"/>
    <property type="match status" value="1"/>
</dbReference>
<dbReference type="InterPro" id="IPR044862">
    <property type="entry name" value="Pro_4_hyd_alph_FE2OG_OXY"/>
</dbReference>
<dbReference type="GO" id="GO:0005506">
    <property type="term" value="F:iron ion binding"/>
    <property type="evidence" value="ECO:0007669"/>
    <property type="project" value="InterPro"/>
</dbReference>
<evidence type="ECO:0000259" key="11">
    <source>
        <dbReference type="SMART" id="SM00702"/>
    </source>
</evidence>
<comment type="subcellular location">
    <subcellularLocation>
        <location evidence="2">Endoplasmic reticulum membrane</location>
        <topology evidence="2">Single-pass type II membrane protein</topology>
    </subcellularLocation>
</comment>
<comment type="catalytic activity">
    <reaction evidence="9">
        <text>L-prolyl-[collagen] + 2-oxoglutarate + O2 = trans-4-hydroxy-L-prolyl-[collagen] + succinate + CO2</text>
        <dbReference type="Rhea" id="RHEA:18945"/>
        <dbReference type="Rhea" id="RHEA-COMP:11676"/>
        <dbReference type="Rhea" id="RHEA-COMP:11680"/>
        <dbReference type="ChEBI" id="CHEBI:15379"/>
        <dbReference type="ChEBI" id="CHEBI:16526"/>
        <dbReference type="ChEBI" id="CHEBI:16810"/>
        <dbReference type="ChEBI" id="CHEBI:30031"/>
        <dbReference type="ChEBI" id="CHEBI:50342"/>
        <dbReference type="ChEBI" id="CHEBI:61965"/>
        <dbReference type="EC" id="1.14.11.2"/>
    </reaction>
</comment>
<accession>A0A162AC46</accession>
<dbReference type="GO" id="GO:0004656">
    <property type="term" value="F:procollagen-proline 4-dioxygenase activity"/>
    <property type="evidence" value="ECO:0007669"/>
    <property type="project" value="UniProtKB-EC"/>
</dbReference>
<dbReference type="InterPro" id="IPR045054">
    <property type="entry name" value="P4HA-like"/>
</dbReference>
<dbReference type="GO" id="GO:0031418">
    <property type="term" value="F:L-ascorbic acid binding"/>
    <property type="evidence" value="ECO:0007669"/>
    <property type="project" value="InterPro"/>
</dbReference>
<protein>
    <recommendedName>
        <fullName evidence="11">Prolyl 4-hydroxylase alpha subunit domain-containing protein</fullName>
    </recommendedName>
</protein>
<reference evidence="12" key="1">
    <citation type="journal article" date="2016" name="Nat. Genet.">
        <title>A high-quality carrot genome assembly provides new insights into carotenoid accumulation and asterid genome evolution.</title>
        <authorList>
            <person name="Iorizzo M."/>
            <person name="Ellison S."/>
            <person name="Senalik D."/>
            <person name="Zeng P."/>
            <person name="Satapoomin P."/>
            <person name="Huang J."/>
            <person name="Bowman M."/>
            <person name="Iovene M."/>
            <person name="Sanseverino W."/>
            <person name="Cavagnaro P."/>
            <person name="Yildiz M."/>
            <person name="Macko-Podgorni A."/>
            <person name="Moranska E."/>
            <person name="Grzebelus E."/>
            <person name="Grzebelus D."/>
            <person name="Ashrafi H."/>
            <person name="Zheng Z."/>
            <person name="Cheng S."/>
            <person name="Spooner D."/>
            <person name="Van Deynze A."/>
            <person name="Simon P."/>
        </authorList>
    </citation>
    <scope>NUCLEOTIDE SEQUENCE [LARGE SCALE GENOMIC DNA]</scope>
    <source>
        <tissue evidence="12">Leaf</tissue>
    </source>
</reference>
<keyword evidence="5" id="KW-0223">Dioxygenase</keyword>
<feature type="transmembrane region" description="Helical" evidence="10">
    <location>
        <begin position="12"/>
        <end position="30"/>
    </location>
</feature>
<dbReference type="AlphaFoldDB" id="A0A162AC46"/>
<dbReference type="PANTHER" id="PTHR10869:SF238">
    <property type="entry name" value="PROLYL 4-HYDROXYLASE 6-RELATED"/>
    <property type="match status" value="1"/>
</dbReference>
<dbReference type="InterPro" id="IPR006620">
    <property type="entry name" value="Pro_4_hyd_alph"/>
</dbReference>
<dbReference type="InterPro" id="IPR036691">
    <property type="entry name" value="Endo/exonu/phosph_ase_sf"/>
</dbReference>
<organism evidence="12">
    <name type="scientific">Daucus carota subsp. sativus</name>
    <name type="common">Carrot</name>
    <dbReference type="NCBI Taxonomy" id="79200"/>
    <lineage>
        <taxon>Eukaryota</taxon>
        <taxon>Viridiplantae</taxon>
        <taxon>Streptophyta</taxon>
        <taxon>Embryophyta</taxon>
        <taxon>Tracheophyta</taxon>
        <taxon>Spermatophyta</taxon>
        <taxon>Magnoliopsida</taxon>
        <taxon>eudicotyledons</taxon>
        <taxon>Gunneridae</taxon>
        <taxon>Pentapetalae</taxon>
        <taxon>asterids</taxon>
        <taxon>campanulids</taxon>
        <taxon>Apiales</taxon>
        <taxon>Apiaceae</taxon>
        <taxon>Apioideae</taxon>
        <taxon>Scandiceae</taxon>
        <taxon>Daucinae</taxon>
        <taxon>Daucus</taxon>
        <taxon>Daucus sect. Daucus</taxon>
    </lineage>
</organism>
<evidence type="ECO:0000256" key="1">
    <source>
        <dbReference type="ARBA" id="ARBA00001961"/>
    </source>
</evidence>
<keyword evidence="10" id="KW-1133">Transmembrane helix</keyword>
<dbReference type="Gramene" id="KZM98670">
    <property type="protein sequence ID" value="KZM98670"/>
    <property type="gene ID" value="DCAR_013968"/>
</dbReference>
<comment type="caution">
    <text evidence="12">The sequence shown here is derived from an EMBL/GenBank/DDBJ whole genome shotgun (WGS) entry which is preliminary data.</text>
</comment>
<keyword evidence="10" id="KW-0472">Membrane</keyword>
<gene>
    <name evidence="12" type="ORF">DCAR_013968</name>
</gene>
<evidence type="ECO:0000256" key="8">
    <source>
        <dbReference type="ARBA" id="ARBA00023004"/>
    </source>
</evidence>
<comment type="similarity">
    <text evidence="3">Belongs to the inositol polyphosphate 5-phosphatase family.</text>
</comment>
<sequence length="442" mass="49092">MTLFTNFLLELFASSLVQLGHGVTLFILLLQRRSVLKLTTGVESAATFNPTRVSRISWQPRVFSYKKFLTDEECEHLINLAKVGSLEKSMVVNDETGEGEASDVRTSSGMFLDTAHDEVVASIERRIAAWTFLPTGSMAYENGEQMQILHYEHGQKYEPHADFFVDDFNVRAGGNRVATVLMYLSNVDKGGETIFPASEVADEDVDDDDYVASDIHCRPNEVVPSISTKSLRTVIGVEDLTESQKWNLLIGQALNDQTGFSSNTLKLKPMDSRNYEQEVSTTCGASTPLTGQQNTQYIYRDQGNRYMLIASKKMVGVFVSVWIKTKVVESYDISVRVSSVACGIMGYLGNKGSVSVSMTIEGTTFCFTAAHLASGEKNGDEGRRNHQVSEIFRRTTFTRLAHKVNEHHPLTILGHDCLTQLDELKQLLMPAGVTEFYGMAKG</sequence>
<dbReference type="Gene3D" id="2.60.120.620">
    <property type="entry name" value="q2cbj1_9rhob like domain"/>
    <property type="match status" value="1"/>
</dbReference>
<name>A0A162AC46_DAUCS</name>